<evidence type="ECO:0000256" key="4">
    <source>
        <dbReference type="ARBA" id="ARBA00022547"/>
    </source>
</evidence>
<keyword evidence="8 11" id="KW-0406">Ion transport</keyword>
<evidence type="ECO:0000256" key="12">
    <source>
        <dbReference type="RuleBase" id="RU000483"/>
    </source>
</evidence>
<feature type="transmembrane region" description="Helical" evidence="11">
    <location>
        <begin position="159"/>
        <end position="178"/>
    </location>
</feature>
<dbReference type="InterPro" id="IPR023011">
    <property type="entry name" value="ATP_synth_F0_asu_AS"/>
</dbReference>
<keyword evidence="4 11" id="KW-0138">CF(0)</keyword>
<evidence type="ECO:0000256" key="9">
    <source>
        <dbReference type="ARBA" id="ARBA00023136"/>
    </source>
</evidence>
<evidence type="ECO:0000256" key="10">
    <source>
        <dbReference type="ARBA" id="ARBA00023310"/>
    </source>
</evidence>
<dbReference type="GO" id="GO:0045259">
    <property type="term" value="C:proton-transporting ATP synthase complex"/>
    <property type="evidence" value="ECO:0007669"/>
    <property type="project" value="UniProtKB-KW"/>
</dbReference>
<feature type="transmembrane region" description="Helical" evidence="11">
    <location>
        <begin position="198"/>
        <end position="218"/>
    </location>
</feature>
<evidence type="ECO:0000256" key="7">
    <source>
        <dbReference type="ARBA" id="ARBA00022989"/>
    </source>
</evidence>
<keyword evidence="6 11" id="KW-0375">Hydrogen ion transport</keyword>
<dbReference type="InterPro" id="IPR035908">
    <property type="entry name" value="F0_ATP_A_sf"/>
</dbReference>
<keyword evidence="3 11" id="KW-0813">Transport</keyword>
<protein>
    <recommendedName>
        <fullName evidence="11 12">ATP synthase subunit a</fullName>
    </recommendedName>
    <alternativeName>
        <fullName evidence="11">ATP synthase F0 sector subunit a</fullName>
    </alternativeName>
    <alternativeName>
        <fullName evidence="11">F-ATPase subunit 6</fullName>
    </alternativeName>
</protein>
<accession>A0A343JEV3</accession>
<keyword evidence="7 11" id="KW-1133">Transmembrane helix</keyword>
<dbReference type="PROSITE" id="PS00449">
    <property type="entry name" value="ATPASE_A"/>
    <property type="match status" value="1"/>
</dbReference>
<name>A0A343JEV3_9CLOT</name>
<dbReference type="PANTHER" id="PTHR42823">
    <property type="entry name" value="ATP SYNTHASE SUBUNIT A, CHLOROPLASTIC"/>
    <property type="match status" value="1"/>
</dbReference>
<evidence type="ECO:0000256" key="6">
    <source>
        <dbReference type="ARBA" id="ARBA00022781"/>
    </source>
</evidence>
<dbReference type="NCBIfam" id="TIGR01131">
    <property type="entry name" value="ATP_synt_6_or_A"/>
    <property type="match status" value="1"/>
</dbReference>
<keyword evidence="10 11" id="KW-0066">ATP synthesis</keyword>
<evidence type="ECO:0000256" key="5">
    <source>
        <dbReference type="ARBA" id="ARBA00022692"/>
    </source>
</evidence>
<evidence type="ECO:0000256" key="11">
    <source>
        <dbReference type="HAMAP-Rule" id="MF_01393"/>
    </source>
</evidence>
<dbReference type="Pfam" id="PF00119">
    <property type="entry name" value="ATP-synt_A"/>
    <property type="match status" value="1"/>
</dbReference>
<dbReference type="OrthoDB" id="9789241at2"/>
<evidence type="ECO:0000256" key="8">
    <source>
        <dbReference type="ARBA" id="ARBA00023065"/>
    </source>
</evidence>
<comment type="similarity">
    <text evidence="2 11 12">Belongs to the ATPase A chain family.</text>
</comment>
<dbReference type="SUPFAM" id="SSF81336">
    <property type="entry name" value="F1F0 ATP synthase subunit A"/>
    <property type="match status" value="1"/>
</dbReference>
<dbReference type="Gene3D" id="1.20.120.220">
    <property type="entry name" value="ATP synthase, F0 complex, subunit A"/>
    <property type="match status" value="1"/>
</dbReference>
<dbReference type="EMBL" id="CP016786">
    <property type="protein sequence ID" value="ASW44061.1"/>
    <property type="molecule type" value="Genomic_DNA"/>
</dbReference>
<dbReference type="InterPro" id="IPR000568">
    <property type="entry name" value="ATP_synth_F0_asu"/>
</dbReference>
<keyword evidence="11" id="KW-1003">Cell membrane</keyword>
<comment type="function">
    <text evidence="11 12">Key component of the proton channel; it plays a direct role in the translocation of protons across the membrane.</text>
</comment>
<keyword evidence="5 11" id="KW-0812">Transmembrane</keyword>
<evidence type="ECO:0000256" key="3">
    <source>
        <dbReference type="ARBA" id="ARBA00022448"/>
    </source>
</evidence>
<proteinExistence type="inferred from homology"/>
<dbReference type="InterPro" id="IPR045082">
    <property type="entry name" value="ATP_syn_F0_a_bact/chloroplast"/>
</dbReference>
<dbReference type="PRINTS" id="PR00123">
    <property type="entry name" value="ATPASEA"/>
</dbReference>
<organism evidence="13 14">
    <name type="scientific">Clostridium isatidis</name>
    <dbReference type="NCBI Taxonomy" id="182773"/>
    <lineage>
        <taxon>Bacteria</taxon>
        <taxon>Bacillati</taxon>
        <taxon>Bacillota</taxon>
        <taxon>Clostridia</taxon>
        <taxon>Eubacteriales</taxon>
        <taxon>Clostridiaceae</taxon>
        <taxon>Clostridium</taxon>
    </lineage>
</organism>
<keyword evidence="14" id="KW-1185">Reference proteome</keyword>
<dbReference type="PANTHER" id="PTHR42823:SF3">
    <property type="entry name" value="ATP SYNTHASE SUBUNIT A, CHLOROPLASTIC"/>
    <property type="match status" value="1"/>
</dbReference>
<evidence type="ECO:0000256" key="2">
    <source>
        <dbReference type="ARBA" id="ARBA00006810"/>
    </source>
</evidence>
<evidence type="ECO:0000313" key="13">
    <source>
        <dbReference type="EMBL" id="ASW44061.1"/>
    </source>
</evidence>
<evidence type="ECO:0000256" key="1">
    <source>
        <dbReference type="ARBA" id="ARBA00004141"/>
    </source>
</evidence>
<dbReference type="KEGG" id="cia:BEN51_11395"/>
<dbReference type="GO" id="GO:0042777">
    <property type="term" value="P:proton motive force-driven plasma membrane ATP synthesis"/>
    <property type="evidence" value="ECO:0007669"/>
    <property type="project" value="TreeGrafter"/>
</dbReference>
<feature type="transmembrane region" description="Helical" evidence="11">
    <location>
        <begin position="77"/>
        <end position="99"/>
    </location>
</feature>
<dbReference type="AlphaFoldDB" id="A0A343JEV3"/>
<dbReference type="GO" id="GO:0005886">
    <property type="term" value="C:plasma membrane"/>
    <property type="evidence" value="ECO:0007669"/>
    <property type="project" value="UniProtKB-SubCell"/>
</dbReference>
<dbReference type="Proteomes" id="UP000264883">
    <property type="component" value="Chromosome"/>
</dbReference>
<dbReference type="GO" id="GO:0046933">
    <property type="term" value="F:proton-transporting ATP synthase activity, rotational mechanism"/>
    <property type="evidence" value="ECO:0007669"/>
    <property type="project" value="UniProtKB-UniRule"/>
</dbReference>
<feature type="transmembrane region" description="Helical" evidence="11">
    <location>
        <begin position="105"/>
        <end position="123"/>
    </location>
</feature>
<comment type="subcellular location">
    <subcellularLocation>
        <location evidence="11 12">Cell membrane</location>
        <topology evidence="11 12">Multi-pass membrane protein</topology>
    </subcellularLocation>
    <subcellularLocation>
        <location evidence="1">Membrane</location>
        <topology evidence="1">Multi-pass membrane protein</topology>
    </subcellularLocation>
</comment>
<keyword evidence="9 11" id="KW-0472">Membrane</keyword>
<sequence length="233" mass="26576">MEQLEPIWSFSLGPITIDIVPEIVIQWAIMLIIILLALWTTRDLKIRPSKKQATVELLYEKLRDVLVANMGEKNLELMPFIGTLFIFLLIMNLMGLTGLPIPTKNFSVTVGLGLITFFMVQYYPIKKHGLKKYFVAYAKPTWIITPINILERIMLPISLALRLFGNILAATFLVELCYEALHGLSFFAQLVIPVPLHAYFDIFDGAIQTIIFVMLTMINIKITAEHSNPEEEH</sequence>
<gene>
    <name evidence="11" type="primary">atpB</name>
    <name evidence="13" type="ORF">BEN51_11395</name>
</gene>
<reference evidence="13 14" key="1">
    <citation type="submission" date="2016-08" db="EMBL/GenBank/DDBJ databases">
        <title>Complete Genome Sequence Of The Indigo Reducing Clostridium isatidis DSM15098.</title>
        <authorList>
            <person name="Little G.T."/>
            <person name="Minton N.P."/>
        </authorList>
    </citation>
    <scope>NUCLEOTIDE SEQUENCE [LARGE SCALE GENOMIC DNA]</scope>
    <source>
        <strain evidence="13 14">DSM 15098</strain>
    </source>
</reference>
<feature type="transmembrane region" description="Helical" evidence="11">
    <location>
        <begin position="23"/>
        <end position="41"/>
    </location>
</feature>
<dbReference type="NCBIfam" id="NF004484">
    <property type="entry name" value="PRK05815.3-2"/>
    <property type="match status" value="1"/>
</dbReference>
<dbReference type="HAMAP" id="MF_01393">
    <property type="entry name" value="ATP_synth_a_bact"/>
    <property type="match status" value="1"/>
</dbReference>
<dbReference type="RefSeq" id="WP_119866186.1">
    <property type="nucleotide sequence ID" value="NZ_CP016786.1"/>
</dbReference>
<evidence type="ECO:0000313" key="14">
    <source>
        <dbReference type="Proteomes" id="UP000264883"/>
    </source>
</evidence>
<dbReference type="CDD" id="cd00310">
    <property type="entry name" value="ATP-synt_Fo_a_6"/>
    <property type="match status" value="1"/>
</dbReference>